<dbReference type="EMBL" id="CAJFDH010000006">
    <property type="protein sequence ID" value="CAD5230107.1"/>
    <property type="molecule type" value="Genomic_DNA"/>
</dbReference>
<dbReference type="AlphaFoldDB" id="A0A811LP75"/>
<keyword evidence="3" id="KW-1185">Reference proteome</keyword>
<reference evidence="2" key="1">
    <citation type="submission" date="2020-09" db="EMBL/GenBank/DDBJ databases">
        <authorList>
            <person name="Kikuchi T."/>
        </authorList>
    </citation>
    <scope>NUCLEOTIDE SEQUENCE</scope>
    <source>
        <strain evidence="2">SH1</strain>
    </source>
</reference>
<dbReference type="Gene3D" id="3.90.190.10">
    <property type="entry name" value="Protein tyrosine phosphatase superfamily"/>
    <property type="match status" value="1"/>
</dbReference>
<dbReference type="InterPro" id="IPR003595">
    <property type="entry name" value="Tyr_Pase_cat"/>
</dbReference>
<dbReference type="InterPro" id="IPR052782">
    <property type="entry name" value="Oocyte-zygote_transition_reg"/>
</dbReference>
<dbReference type="SUPFAM" id="SSF52799">
    <property type="entry name" value="(Phosphotyrosine protein) phosphatases II"/>
    <property type="match status" value="1"/>
</dbReference>
<dbReference type="PROSITE" id="PS50055">
    <property type="entry name" value="TYR_PHOSPHATASE_PTP"/>
    <property type="match status" value="1"/>
</dbReference>
<dbReference type="SMART" id="SM00194">
    <property type="entry name" value="PTPc"/>
    <property type="match status" value="1"/>
</dbReference>
<dbReference type="InterPro" id="IPR029021">
    <property type="entry name" value="Prot-tyrosine_phosphatase-like"/>
</dbReference>
<name>A0A811LP75_9BILA</name>
<evidence type="ECO:0000313" key="3">
    <source>
        <dbReference type="Proteomes" id="UP000614601"/>
    </source>
</evidence>
<evidence type="ECO:0000259" key="1">
    <source>
        <dbReference type="PROSITE" id="PS50055"/>
    </source>
</evidence>
<dbReference type="CDD" id="cd00047">
    <property type="entry name" value="PTPc"/>
    <property type="match status" value="1"/>
</dbReference>
<protein>
    <recommendedName>
        <fullName evidence="1">Tyrosine-protein phosphatase domain-containing protein</fullName>
    </recommendedName>
</protein>
<dbReference type="OrthoDB" id="5849916at2759"/>
<dbReference type="SMART" id="SM00404">
    <property type="entry name" value="PTPc_motif"/>
    <property type="match status" value="1"/>
</dbReference>
<comment type="caution">
    <text evidence="2">The sequence shown here is derived from an EMBL/GenBank/DDBJ whole genome shotgun (WGS) entry which is preliminary data.</text>
</comment>
<dbReference type="GO" id="GO:0004725">
    <property type="term" value="F:protein tyrosine phosphatase activity"/>
    <property type="evidence" value="ECO:0007669"/>
    <property type="project" value="InterPro"/>
</dbReference>
<dbReference type="Proteomes" id="UP000783686">
    <property type="component" value="Unassembled WGS sequence"/>
</dbReference>
<gene>
    <name evidence="2" type="ORF">BOKJ2_LOCUS13970</name>
</gene>
<dbReference type="PANTHER" id="PTHR46163">
    <property type="entry name" value="TYROSINE-PROTEIN PHOSPHATASE-RELATED"/>
    <property type="match status" value="1"/>
</dbReference>
<dbReference type="Proteomes" id="UP000614601">
    <property type="component" value="Unassembled WGS sequence"/>
</dbReference>
<accession>A0A811LP75</accession>
<dbReference type="EMBL" id="CAJFCW020000006">
    <property type="protein sequence ID" value="CAG9127495.1"/>
    <property type="molecule type" value="Genomic_DNA"/>
</dbReference>
<dbReference type="InterPro" id="IPR000242">
    <property type="entry name" value="PTP_cat"/>
</dbReference>
<organism evidence="2 3">
    <name type="scientific">Bursaphelenchus okinawaensis</name>
    <dbReference type="NCBI Taxonomy" id="465554"/>
    <lineage>
        <taxon>Eukaryota</taxon>
        <taxon>Metazoa</taxon>
        <taxon>Ecdysozoa</taxon>
        <taxon>Nematoda</taxon>
        <taxon>Chromadorea</taxon>
        <taxon>Rhabditida</taxon>
        <taxon>Tylenchina</taxon>
        <taxon>Tylenchomorpha</taxon>
        <taxon>Aphelenchoidea</taxon>
        <taxon>Aphelenchoididae</taxon>
        <taxon>Bursaphelenchus</taxon>
    </lineage>
</organism>
<proteinExistence type="predicted"/>
<evidence type="ECO:0000313" key="2">
    <source>
        <dbReference type="EMBL" id="CAD5230107.1"/>
    </source>
</evidence>
<dbReference type="Pfam" id="PF00102">
    <property type="entry name" value="Y_phosphatase"/>
    <property type="match status" value="1"/>
</dbReference>
<dbReference type="PANTHER" id="PTHR46163:SF17">
    <property type="entry name" value="DNA-DIRECTED DNA POLYMERASE-RELATED"/>
    <property type="match status" value="1"/>
</dbReference>
<sequence length="345" mass="39302">MATTKRSAKKIKAGPTKDEIGDTPADFIAVAARVTSSSARHVQFESVMNTSRLAMTAFMELRDKDDGRLPVPVLDKKRIKLSTKISGDKDFYNATYLSLNNEDYIIAQGPHKDNVGQMWRMVYQDGCQLVVCTVDEKSFSDSDRAKVFNFFPSGEGKSVQFLGSRYTVKCNKKQDQKGFVIYDLTLTSTDQYERNEEAEKEGDDKTRSITLIHVYDWKNDQWPNLDMLATVLKATWEAEQKIVKNVSDEYIPPVVFVGHHGVNRSCAMWVMLMTSKQCERRDSFDIDQIMKQLVRVRPGAFNDRATFFVTYAMAFKLAMSSGWMTSEEGKQRVSDIQDGYKKLAK</sequence>
<feature type="domain" description="Tyrosine-protein phosphatase" evidence="1">
    <location>
        <begin position="62"/>
        <end position="317"/>
    </location>
</feature>
<dbReference type="PRINTS" id="PR00700">
    <property type="entry name" value="PRTYPHPHTASE"/>
</dbReference>